<dbReference type="Gene3D" id="3.10.590.10">
    <property type="entry name" value="ph1033 like domains"/>
    <property type="match status" value="1"/>
</dbReference>
<organism evidence="2 3">
    <name type="scientific">Pseudobacteriovorax antillogorgiicola</name>
    <dbReference type="NCBI Taxonomy" id="1513793"/>
    <lineage>
        <taxon>Bacteria</taxon>
        <taxon>Pseudomonadati</taxon>
        <taxon>Bdellovibrionota</taxon>
        <taxon>Oligoflexia</taxon>
        <taxon>Oligoflexales</taxon>
        <taxon>Pseudobacteriovoracaceae</taxon>
        <taxon>Pseudobacteriovorax</taxon>
    </lineage>
</organism>
<dbReference type="EMBL" id="FWZT01000010">
    <property type="protein sequence ID" value="SMF33873.1"/>
    <property type="molecule type" value="Genomic_DNA"/>
</dbReference>
<keyword evidence="3" id="KW-1185">Reference proteome</keyword>
<dbReference type="SUPFAM" id="SSF88697">
    <property type="entry name" value="PUA domain-like"/>
    <property type="match status" value="1"/>
</dbReference>
<dbReference type="CDD" id="cd21133">
    <property type="entry name" value="EVE"/>
    <property type="match status" value="1"/>
</dbReference>
<sequence length="161" mass="18607">MAKTYWLMKTEPDVFSFDDLVNLKNSTDHWDGIRNYQARNFMRDQFKKGQQVFIYHSNTKVPGIVGIAEVVREAYPDHTALDPKSKYFDPKSADKGESRWVMVDVKATHRFRNLVSLADMREMPELDGMALLKPGQRLSIQPVEAPHWSLIKKIGKPEKLS</sequence>
<dbReference type="RefSeq" id="WP_132320838.1">
    <property type="nucleotide sequence ID" value="NZ_FWZT01000010.1"/>
</dbReference>
<gene>
    <name evidence="2" type="ORF">SAMN06296036_110104</name>
</gene>
<protein>
    <submittedName>
        <fullName evidence="2">Predicted RNA-binding protein, contains PUA-like domain</fullName>
    </submittedName>
</protein>
<dbReference type="InterPro" id="IPR015947">
    <property type="entry name" value="PUA-like_sf"/>
</dbReference>
<dbReference type="STRING" id="1513793.SAMN06296036_110104"/>
<evidence type="ECO:0000313" key="3">
    <source>
        <dbReference type="Proteomes" id="UP000192907"/>
    </source>
</evidence>
<dbReference type="InterPro" id="IPR052181">
    <property type="entry name" value="5hmC_binding"/>
</dbReference>
<dbReference type="InterPro" id="IPR047197">
    <property type="entry name" value="THYN1-like_EVE"/>
</dbReference>
<dbReference type="InterPro" id="IPR002740">
    <property type="entry name" value="EVE_domain"/>
</dbReference>
<feature type="domain" description="EVE" evidence="1">
    <location>
        <begin position="4"/>
        <end position="153"/>
    </location>
</feature>
<dbReference type="Proteomes" id="UP000192907">
    <property type="component" value="Unassembled WGS sequence"/>
</dbReference>
<dbReference type="OrthoDB" id="5293701at2"/>
<evidence type="ECO:0000259" key="1">
    <source>
        <dbReference type="Pfam" id="PF01878"/>
    </source>
</evidence>
<reference evidence="3" key="1">
    <citation type="submission" date="2017-04" db="EMBL/GenBank/DDBJ databases">
        <authorList>
            <person name="Varghese N."/>
            <person name="Submissions S."/>
        </authorList>
    </citation>
    <scope>NUCLEOTIDE SEQUENCE [LARGE SCALE GENOMIC DNA]</scope>
    <source>
        <strain evidence="3">RKEM611</strain>
    </source>
</reference>
<dbReference type="PANTHER" id="PTHR14087:SF7">
    <property type="entry name" value="THYMOCYTE NUCLEAR PROTEIN 1"/>
    <property type="match status" value="1"/>
</dbReference>
<dbReference type="AlphaFoldDB" id="A0A1Y6C2T0"/>
<name>A0A1Y6C2T0_9BACT</name>
<proteinExistence type="predicted"/>
<dbReference type="PANTHER" id="PTHR14087">
    <property type="entry name" value="THYMOCYTE NUCLEAR PROTEIN 1"/>
    <property type="match status" value="1"/>
</dbReference>
<evidence type="ECO:0000313" key="2">
    <source>
        <dbReference type="EMBL" id="SMF33873.1"/>
    </source>
</evidence>
<accession>A0A1Y6C2T0</accession>
<dbReference type="Pfam" id="PF01878">
    <property type="entry name" value="EVE"/>
    <property type="match status" value="1"/>
</dbReference>